<sequence length="141" mass="15419">MDTGATIRKLRKQRGLTQQQLADAVGCTDAAIRNYERNARTLKGDALSKMAQALGVEQGTLVDHEIENAQDLLTVVFQMEDSLGLEPVETKQGLSIGMNPFAADAPKLQVALKAWQRKRSALQSGGITESEYELWKAGFKA</sequence>
<dbReference type="SMART" id="SM00530">
    <property type="entry name" value="HTH_XRE"/>
    <property type="match status" value="1"/>
</dbReference>
<dbReference type="GO" id="GO:0003700">
    <property type="term" value="F:DNA-binding transcription factor activity"/>
    <property type="evidence" value="ECO:0007669"/>
    <property type="project" value="TreeGrafter"/>
</dbReference>
<dbReference type="PANTHER" id="PTHR46797">
    <property type="entry name" value="HTH-TYPE TRANSCRIPTIONAL REGULATOR"/>
    <property type="match status" value="1"/>
</dbReference>
<dbReference type="Proteomes" id="UP000278632">
    <property type="component" value="Unassembled WGS sequence"/>
</dbReference>
<evidence type="ECO:0000256" key="1">
    <source>
        <dbReference type="ARBA" id="ARBA00023125"/>
    </source>
</evidence>
<dbReference type="PROSITE" id="PS50943">
    <property type="entry name" value="HTH_CROC1"/>
    <property type="match status" value="1"/>
</dbReference>
<dbReference type="InterPro" id="IPR010982">
    <property type="entry name" value="Lambda_DNA-bd_dom_sf"/>
</dbReference>
<keyword evidence="4" id="KW-1185">Reference proteome</keyword>
<proteinExistence type="predicted"/>
<dbReference type="InterPro" id="IPR050807">
    <property type="entry name" value="TransReg_Diox_bact_type"/>
</dbReference>
<feature type="domain" description="HTH cro/C1-type" evidence="2">
    <location>
        <begin position="7"/>
        <end position="61"/>
    </location>
</feature>
<reference evidence="4" key="1">
    <citation type="submission" date="2018-05" db="EMBL/GenBank/DDBJ databases">
        <title>Genome Sequencing of selected type strains of the family Eggerthellaceae.</title>
        <authorList>
            <person name="Danylec N."/>
            <person name="Stoll D.A."/>
            <person name="Doetsch A."/>
            <person name="Huch M."/>
        </authorList>
    </citation>
    <scope>NUCLEOTIDE SEQUENCE [LARGE SCALE GENOMIC DNA]</scope>
    <source>
        <strain evidence="4">DSM 16106</strain>
    </source>
</reference>
<evidence type="ECO:0000313" key="3">
    <source>
        <dbReference type="EMBL" id="RNL46030.1"/>
    </source>
</evidence>
<dbReference type="Gene3D" id="1.10.260.40">
    <property type="entry name" value="lambda repressor-like DNA-binding domains"/>
    <property type="match status" value="1"/>
</dbReference>
<dbReference type="AlphaFoldDB" id="A0A3N0BED0"/>
<organism evidence="3 4">
    <name type="scientific">Paraeggerthella hongkongensis</name>
    <dbReference type="NCBI Taxonomy" id="230658"/>
    <lineage>
        <taxon>Bacteria</taxon>
        <taxon>Bacillati</taxon>
        <taxon>Actinomycetota</taxon>
        <taxon>Coriobacteriia</taxon>
        <taxon>Eggerthellales</taxon>
        <taxon>Eggerthellaceae</taxon>
        <taxon>Paraeggerthella</taxon>
    </lineage>
</organism>
<dbReference type="EMBL" id="QICD01000006">
    <property type="protein sequence ID" value="RNL46030.1"/>
    <property type="molecule type" value="Genomic_DNA"/>
</dbReference>
<dbReference type="PANTHER" id="PTHR46797:SF1">
    <property type="entry name" value="METHYLPHOSPHONATE SYNTHASE"/>
    <property type="match status" value="1"/>
</dbReference>
<dbReference type="GO" id="GO:0003677">
    <property type="term" value="F:DNA binding"/>
    <property type="evidence" value="ECO:0007669"/>
    <property type="project" value="UniProtKB-KW"/>
</dbReference>
<dbReference type="GO" id="GO:0005829">
    <property type="term" value="C:cytosol"/>
    <property type="evidence" value="ECO:0007669"/>
    <property type="project" value="TreeGrafter"/>
</dbReference>
<dbReference type="InterPro" id="IPR001387">
    <property type="entry name" value="Cro/C1-type_HTH"/>
</dbReference>
<dbReference type="CDD" id="cd00093">
    <property type="entry name" value="HTH_XRE"/>
    <property type="match status" value="1"/>
</dbReference>
<dbReference type="OrthoDB" id="3191804at2"/>
<dbReference type="Pfam" id="PF01381">
    <property type="entry name" value="HTH_3"/>
    <property type="match status" value="1"/>
</dbReference>
<keyword evidence="1" id="KW-0238">DNA-binding</keyword>
<gene>
    <name evidence="3" type="ORF">DMP08_04805</name>
</gene>
<dbReference type="RefSeq" id="WP_123191835.1">
    <property type="nucleotide sequence ID" value="NZ_QICD01000006.1"/>
</dbReference>
<dbReference type="SUPFAM" id="SSF47413">
    <property type="entry name" value="lambda repressor-like DNA-binding domains"/>
    <property type="match status" value="1"/>
</dbReference>
<accession>A0A3N0BED0</accession>
<protein>
    <submittedName>
        <fullName evidence="3">XRE family transcriptional regulator</fullName>
    </submittedName>
</protein>
<evidence type="ECO:0000259" key="2">
    <source>
        <dbReference type="PROSITE" id="PS50943"/>
    </source>
</evidence>
<name>A0A3N0BED0_9ACTN</name>
<evidence type="ECO:0000313" key="4">
    <source>
        <dbReference type="Proteomes" id="UP000278632"/>
    </source>
</evidence>
<comment type="caution">
    <text evidence="3">The sequence shown here is derived from an EMBL/GenBank/DDBJ whole genome shotgun (WGS) entry which is preliminary data.</text>
</comment>